<feature type="transmembrane region" description="Helical" evidence="1">
    <location>
        <begin position="132"/>
        <end position="147"/>
    </location>
</feature>
<evidence type="ECO:0000313" key="2">
    <source>
        <dbReference type="EMBL" id="KAG2555831.1"/>
    </source>
</evidence>
<keyword evidence="1" id="KW-1133">Transmembrane helix</keyword>
<feature type="transmembrane region" description="Helical" evidence="1">
    <location>
        <begin position="24"/>
        <end position="42"/>
    </location>
</feature>
<keyword evidence="3" id="KW-1185">Reference proteome</keyword>
<organism evidence="2 3">
    <name type="scientific">Panicum virgatum</name>
    <name type="common">Blackwell switchgrass</name>
    <dbReference type="NCBI Taxonomy" id="38727"/>
    <lineage>
        <taxon>Eukaryota</taxon>
        <taxon>Viridiplantae</taxon>
        <taxon>Streptophyta</taxon>
        <taxon>Embryophyta</taxon>
        <taxon>Tracheophyta</taxon>
        <taxon>Spermatophyta</taxon>
        <taxon>Magnoliopsida</taxon>
        <taxon>Liliopsida</taxon>
        <taxon>Poales</taxon>
        <taxon>Poaceae</taxon>
        <taxon>PACMAD clade</taxon>
        <taxon>Panicoideae</taxon>
        <taxon>Panicodae</taxon>
        <taxon>Paniceae</taxon>
        <taxon>Panicinae</taxon>
        <taxon>Panicum</taxon>
        <taxon>Panicum sect. Hiantes</taxon>
    </lineage>
</organism>
<keyword evidence="1" id="KW-0812">Transmembrane</keyword>
<proteinExistence type="predicted"/>
<dbReference type="AlphaFoldDB" id="A0A8T0P0X4"/>
<reference evidence="2 3" key="1">
    <citation type="submission" date="2020-05" db="EMBL/GenBank/DDBJ databases">
        <title>WGS assembly of Panicum virgatum.</title>
        <authorList>
            <person name="Lovell J.T."/>
            <person name="Jenkins J."/>
            <person name="Shu S."/>
            <person name="Juenger T.E."/>
            <person name="Schmutz J."/>
        </authorList>
    </citation>
    <scope>NUCLEOTIDE SEQUENCE [LARGE SCALE GENOMIC DNA]</scope>
    <source>
        <strain evidence="3">cv. AP13</strain>
    </source>
</reference>
<comment type="caution">
    <text evidence="2">The sequence shown here is derived from an EMBL/GenBank/DDBJ whole genome shotgun (WGS) entry which is preliminary data.</text>
</comment>
<keyword evidence="1" id="KW-0472">Membrane</keyword>
<name>A0A8T0P0X4_PANVG</name>
<accession>A0A8T0P0X4</accession>
<dbReference type="EMBL" id="CM029052">
    <property type="protein sequence ID" value="KAG2555831.1"/>
    <property type="molecule type" value="Genomic_DNA"/>
</dbReference>
<feature type="transmembrane region" description="Helical" evidence="1">
    <location>
        <begin position="49"/>
        <end position="72"/>
    </location>
</feature>
<gene>
    <name evidence="2" type="ORF">PVAP13_8NG034200</name>
</gene>
<evidence type="ECO:0000313" key="3">
    <source>
        <dbReference type="Proteomes" id="UP000823388"/>
    </source>
</evidence>
<evidence type="ECO:0000256" key="1">
    <source>
        <dbReference type="SAM" id="Phobius"/>
    </source>
</evidence>
<feature type="transmembrane region" description="Helical" evidence="1">
    <location>
        <begin position="96"/>
        <end position="120"/>
    </location>
</feature>
<protein>
    <submittedName>
        <fullName evidence="2">Uncharacterized protein</fullName>
    </submittedName>
</protein>
<dbReference type="Proteomes" id="UP000823388">
    <property type="component" value="Chromosome 8N"/>
</dbReference>
<sequence>MPCFVTFFSFCVYSETHRRISYVAFFYKLAMIAISDVLMILVHIIGEKGILCISILASIAYALLYGVAWPSWVCVQSNKFTLCPQLICYSKEKYCILLGLLLGAVTEVCFIFTEVCFIYPPFILQIPCFKRTTFYIFLLTIVTLRHSA</sequence>